<keyword evidence="1" id="KW-1133">Transmembrane helix</keyword>
<feature type="transmembrane region" description="Helical" evidence="1">
    <location>
        <begin position="54"/>
        <end position="76"/>
    </location>
</feature>
<name>A0ABD0L3X4_9CAEN</name>
<evidence type="ECO:0000313" key="2">
    <source>
        <dbReference type="EMBL" id="KAK7494228.1"/>
    </source>
</evidence>
<feature type="transmembrane region" description="Helical" evidence="1">
    <location>
        <begin position="17"/>
        <end position="42"/>
    </location>
</feature>
<keyword evidence="1" id="KW-0472">Membrane</keyword>
<keyword evidence="1" id="KW-0812">Transmembrane</keyword>
<evidence type="ECO:0000256" key="1">
    <source>
        <dbReference type="SAM" id="Phobius"/>
    </source>
</evidence>
<proteinExistence type="predicted"/>
<dbReference type="EMBL" id="JACVVK020000085">
    <property type="protein sequence ID" value="KAK7494228.1"/>
    <property type="molecule type" value="Genomic_DNA"/>
</dbReference>
<accession>A0ABD0L3X4</accession>
<protein>
    <submittedName>
        <fullName evidence="2">Uncharacterized protein</fullName>
    </submittedName>
</protein>
<evidence type="ECO:0000313" key="3">
    <source>
        <dbReference type="Proteomes" id="UP001519460"/>
    </source>
</evidence>
<comment type="caution">
    <text evidence="2">The sequence shown here is derived from an EMBL/GenBank/DDBJ whole genome shotgun (WGS) entry which is preliminary data.</text>
</comment>
<reference evidence="2 3" key="1">
    <citation type="journal article" date="2023" name="Sci. Data">
        <title>Genome assembly of the Korean intertidal mud-creeper Batillaria attramentaria.</title>
        <authorList>
            <person name="Patra A.K."/>
            <person name="Ho P.T."/>
            <person name="Jun S."/>
            <person name="Lee S.J."/>
            <person name="Kim Y."/>
            <person name="Won Y.J."/>
        </authorList>
    </citation>
    <scope>NUCLEOTIDE SEQUENCE [LARGE SCALE GENOMIC DNA]</scope>
    <source>
        <strain evidence="2">Wonlab-2016</strain>
    </source>
</reference>
<dbReference type="AlphaFoldDB" id="A0ABD0L3X4"/>
<dbReference type="Proteomes" id="UP001519460">
    <property type="component" value="Unassembled WGS sequence"/>
</dbReference>
<gene>
    <name evidence="2" type="ORF">BaRGS_00014510</name>
</gene>
<organism evidence="2 3">
    <name type="scientific">Batillaria attramentaria</name>
    <dbReference type="NCBI Taxonomy" id="370345"/>
    <lineage>
        <taxon>Eukaryota</taxon>
        <taxon>Metazoa</taxon>
        <taxon>Spiralia</taxon>
        <taxon>Lophotrochozoa</taxon>
        <taxon>Mollusca</taxon>
        <taxon>Gastropoda</taxon>
        <taxon>Caenogastropoda</taxon>
        <taxon>Sorbeoconcha</taxon>
        <taxon>Cerithioidea</taxon>
        <taxon>Batillariidae</taxon>
        <taxon>Batillaria</taxon>
    </lineage>
</organism>
<keyword evidence="3" id="KW-1185">Reference proteome</keyword>
<sequence>MKPDCSSLVVGSVVSDYYVMVVCVCAAGQSPLGGIFGLLPLITGNDNMMQMFMMYLMQMLMQQGGGGGAGAMFGALGR</sequence>